<evidence type="ECO:0000313" key="1">
    <source>
        <dbReference type="EMBL" id="KAA6393124.1"/>
    </source>
</evidence>
<sequence length="47" mass="5223">GTHNPFVLEYDSISINKNFAVILMEYSNLGGLESLIESEKMVPVPII</sequence>
<evidence type="ECO:0000313" key="2">
    <source>
        <dbReference type="Proteomes" id="UP000324800"/>
    </source>
</evidence>
<dbReference type="AlphaFoldDB" id="A0A5J4WDQ6"/>
<proteinExistence type="predicted"/>
<reference evidence="1 2" key="1">
    <citation type="submission" date="2019-03" db="EMBL/GenBank/DDBJ databases">
        <title>Single cell metagenomics reveals metabolic interactions within the superorganism composed of flagellate Streblomastix strix and complex community of Bacteroidetes bacteria on its surface.</title>
        <authorList>
            <person name="Treitli S.C."/>
            <person name="Kolisko M."/>
            <person name="Husnik F."/>
            <person name="Keeling P."/>
            <person name="Hampl V."/>
        </authorList>
    </citation>
    <scope>NUCLEOTIDE SEQUENCE [LARGE SCALE GENOMIC DNA]</scope>
    <source>
        <strain evidence="1">ST1C</strain>
    </source>
</reference>
<dbReference type="EMBL" id="SNRW01002332">
    <property type="protein sequence ID" value="KAA6393124.1"/>
    <property type="molecule type" value="Genomic_DNA"/>
</dbReference>
<gene>
    <name evidence="1" type="ORF">EZS28_011344</name>
</gene>
<comment type="caution">
    <text evidence="1">The sequence shown here is derived from an EMBL/GenBank/DDBJ whole genome shotgun (WGS) entry which is preliminary data.</text>
</comment>
<organism evidence="1 2">
    <name type="scientific">Streblomastix strix</name>
    <dbReference type="NCBI Taxonomy" id="222440"/>
    <lineage>
        <taxon>Eukaryota</taxon>
        <taxon>Metamonada</taxon>
        <taxon>Preaxostyla</taxon>
        <taxon>Oxymonadida</taxon>
        <taxon>Streblomastigidae</taxon>
        <taxon>Streblomastix</taxon>
    </lineage>
</organism>
<evidence type="ECO:0008006" key="3">
    <source>
        <dbReference type="Google" id="ProtNLM"/>
    </source>
</evidence>
<dbReference type="OrthoDB" id="504170at2759"/>
<name>A0A5J4WDQ6_9EUKA</name>
<accession>A0A5J4WDQ6</accession>
<dbReference type="Proteomes" id="UP000324800">
    <property type="component" value="Unassembled WGS sequence"/>
</dbReference>
<protein>
    <recommendedName>
        <fullName evidence="3">Protein kinase domain-containing protein</fullName>
    </recommendedName>
</protein>
<feature type="non-terminal residue" evidence="1">
    <location>
        <position position="1"/>
    </location>
</feature>